<proteinExistence type="predicted"/>
<dbReference type="EMBL" id="JABANP010000643">
    <property type="protein sequence ID" value="KAF4680153.1"/>
    <property type="molecule type" value="Genomic_DNA"/>
</dbReference>
<dbReference type="EMBL" id="JABANO010039351">
    <property type="protein sequence ID" value="KAF4693633.1"/>
    <property type="molecule type" value="Genomic_DNA"/>
</dbReference>
<evidence type="ECO:0000313" key="4">
    <source>
        <dbReference type="Proteomes" id="UP000541610"/>
    </source>
</evidence>
<evidence type="ECO:0000313" key="5">
    <source>
        <dbReference type="Proteomes" id="UP000553632"/>
    </source>
</evidence>
<evidence type="ECO:0000313" key="3">
    <source>
        <dbReference type="EMBL" id="KAF4745888.1"/>
    </source>
</evidence>
<dbReference type="Proteomes" id="UP000574390">
    <property type="component" value="Unassembled WGS sequence"/>
</dbReference>
<comment type="caution">
    <text evidence="2">The sequence shown here is derived from an EMBL/GenBank/DDBJ whole genome shotgun (WGS) entry which is preliminary data.</text>
</comment>
<keyword evidence="5" id="KW-1185">Reference proteome</keyword>
<dbReference type="Proteomes" id="UP000553632">
    <property type="component" value="Unassembled WGS sequence"/>
</dbReference>
<evidence type="ECO:0000313" key="2">
    <source>
        <dbReference type="EMBL" id="KAF4693633.1"/>
    </source>
</evidence>
<organism evidence="2 5">
    <name type="scientific">Perkinsus olseni</name>
    <name type="common">Perkinsus atlanticus</name>
    <dbReference type="NCBI Taxonomy" id="32597"/>
    <lineage>
        <taxon>Eukaryota</taxon>
        <taxon>Sar</taxon>
        <taxon>Alveolata</taxon>
        <taxon>Perkinsozoa</taxon>
        <taxon>Perkinsea</taxon>
        <taxon>Perkinsida</taxon>
        <taxon>Perkinsidae</taxon>
        <taxon>Perkinsus</taxon>
    </lineage>
</organism>
<dbReference type="EMBL" id="JABANM010006462">
    <property type="protein sequence ID" value="KAF4745888.1"/>
    <property type="molecule type" value="Genomic_DNA"/>
</dbReference>
<reference evidence="4 5" key="1">
    <citation type="submission" date="2020-04" db="EMBL/GenBank/DDBJ databases">
        <title>Perkinsus olseni comparative genomics.</title>
        <authorList>
            <person name="Bogema D.R."/>
        </authorList>
    </citation>
    <scope>NUCLEOTIDE SEQUENCE [LARGE SCALE GENOMIC DNA]</scope>
    <source>
        <strain evidence="1">00978-12</strain>
        <strain evidence="3">ATCC PRA-205</strain>
        <strain evidence="2 5">ATCC PRA-207</strain>
    </source>
</reference>
<evidence type="ECO:0000313" key="1">
    <source>
        <dbReference type="EMBL" id="KAF4680153.1"/>
    </source>
</evidence>
<accession>A0A7J6PBQ8</accession>
<gene>
    <name evidence="1" type="ORF">FOZ60_013997</name>
    <name evidence="3" type="ORF">FOZ62_027496</name>
    <name evidence="2" type="ORF">FOZ63_006543</name>
</gene>
<sequence length="66" mass="7396">MDQGVSRTWEGVRLLLLMICSNDLSKMFDFYKGGFPPGGSVEFARVEGRAYNLRRGYCVSTTGVVR</sequence>
<name>A0A7J6PBQ8_PEROL</name>
<dbReference type="Proteomes" id="UP000541610">
    <property type="component" value="Unassembled WGS sequence"/>
</dbReference>
<dbReference type="AlphaFoldDB" id="A0A7J6PBQ8"/>
<protein>
    <submittedName>
        <fullName evidence="2">Uncharacterized protein</fullName>
    </submittedName>
</protein>